<name>A0ABQ1RTE4_9MICO</name>
<dbReference type="PROSITE" id="PS51186">
    <property type="entry name" value="GNAT"/>
    <property type="match status" value="1"/>
</dbReference>
<dbReference type="InterPro" id="IPR000182">
    <property type="entry name" value="GNAT_dom"/>
</dbReference>
<comment type="caution">
    <text evidence="4">The sequence shown here is derived from an EMBL/GenBank/DDBJ whole genome shotgun (WGS) entry which is preliminary data.</text>
</comment>
<keyword evidence="1" id="KW-0808">Transferase</keyword>
<dbReference type="PANTHER" id="PTHR43877">
    <property type="entry name" value="AMINOALKYLPHOSPHONATE N-ACETYLTRANSFERASE-RELATED-RELATED"/>
    <property type="match status" value="1"/>
</dbReference>
<organism evidence="4 5">
    <name type="scientific">Microbacterium murale</name>
    <dbReference type="NCBI Taxonomy" id="1081040"/>
    <lineage>
        <taxon>Bacteria</taxon>
        <taxon>Bacillati</taxon>
        <taxon>Actinomycetota</taxon>
        <taxon>Actinomycetes</taxon>
        <taxon>Micrococcales</taxon>
        <taxon>Microbacteriaceae</taxon>
        <taxon>Microbacterium</taxon>
    </lineage>
</organism>
<proteinExistence type="predicted"/>
<dbReference type="Gene3D" id="3.40.630.30">
    <property type="match status" value="1"/>
</dbReference>
<protein>
    <submittedName>
        <fullName evidence="4">N-acetyltransferase</fullName>
    </submittedName>
</protein>
<dbReference type="EMBL" id="BMCM01000003">
    <property type="protein sequence ID" value="GGD80791.1"/>
    <property type="molecule type" value="Genomic_DNA"/>
</dbReference>
<gene>
    <name evidence="4" type="primary">ysnE</name>
    <name evidence="4" type="ORF">GCM10007269_24550</name>
</gene>
<dbReference type="Proteomes" id="UP000629365">
    <property type="component" value="Unassembled WGS sequence"/>
</dbReference>
<keyword evidence="5" id="KW-1185">Reference proteome</keyword>
<dbReference type="RefSeq" id="WP_188436841.1">
    <property type="nucleotide sequence ID" value="NZ_BMCM01000003.1"/>
</dbReference>
<keyword evidence="2" id="KW-0012">Acyltransferase</keyword>
<dbReference type="InterPro" id="IPR016181">
    <property type="entry name" value="Acyl_CoA_acyltransferase"/>
</dbReference>
<feature type="domain" description="N-acetyltransferase" evidence="3">
    <location>
        <begin position="12"/>
        <end position="152"/>
    </location>
</feature>
<sequence>MWHIRPDDLTGDAIRALIVEHLAHMHSLSPAESVHALDATAMQGTSVTMFTAWDGDDLGGMAALKRLDAHNGELKSMRTTTAARGRGAGRALLQYILGIAQTEGFASLSLETGTEEEFSAARALYASEGFIECGPFADYVADPLSVFMTRAL</sequence>
<reference evidence="5" key="1">
    <citation type="journal article" date="2019" name="Int. J. Syst. Evol. Microbiol.">
        <title>The Global Catalogue of Microorganisms (GCM) 10K type strain sequencing project: providing services to taxonomists for standard genome sequencing and annotation.</title>
        <authorList>
            <consortium name="The Broad Institute Genomics Platform"/>
            <consortium name="The Broad Institute Genome Sequencing Center for Infectious Disease"/>
            <person name="Wu L."/>
            <person name="Ma J."/>
        </authorList>
    </citation>
    <scope>NUCLEOTIDE SEQUENCE [LARGE SCALE GENOMIC DNA]</scope>
    <source>
        <strain evidence="5">CCM 7640</strain>
    </source>
</reference>
<evidence type="ECO:0000259" key="3">
    <source>
        <dbReference type="PROSITE" id="PS51186"/>
    </source>
</evidence>
<evidence type="ECO:0000313" key="4">
    <source>
        <dbReference type="EMBL" id="GGD80791.1"/>
    </source>
</evidence>
<dbReference type="InterPro" id="IPR050832">
    <property type="entry name" value="Bact_Acetyltransf"/>
</dbReference>
<dbReference type="Pfam" id="PF00583">
    <property type="entry name" value="Acetyltransf_1"/>
    <property type="match status" value="1"/>
</dbReference>
<evidence type="ECO:0000256" key="1">
    <source>
        <dbReference type="ARBA" id="ARBA00022679"/>
    </source>
</evidence>
<dbReference type="SUPFAM" id="SSF55729">
    <property type="entry name" value="Acyl-CoA N-acyltransferases (Nat)"/>
    <property type="match status" value="1"/>
</dbReference>
<evidence type="ECO:0000313" key="5">
    <source>
        <dbReference type="Proteomes" id="UP000629365"/>
    </source>
</evidence>
<evidence type="ECO:0000256" key="2">
    <source>
        <dbReference type="ARBA" id="ARBA00023315"/>
    </source>
</evidence>
<dbReference type="PANTHER" id="PTHR43877:SF5">
    <property type="entry name" value="BLL8307 PROTEIN"/>
    <property type="match status" value="1"/>
</dbReference>
<accession>A0ABQ1RTE4</accession>